<dbReference type="EMBL" id="PFFQ01000012">
    <property type="protein sequence ID" value="PIW18498.1"/>
    <property type="molecule type" value="Genomic_DNA"/>
</dbReference>
<accession>A0A2M7G8R2</accession>
<name>A0A2M7G8R2_9BACT</name>
<evidence type="ECO:0000259" key="1">
    <source>
        <dbReference type="Pfam" id="PF01408"/>
    </source>
</evidence>
<dbReference type="InterPro" id="IPR051450">
    <property type="entry name" value="Gfo/Idh/MocA_Oxidoreductases"/>
</dbReference>
<dbReference type="PANTHER" id="PTHR43377">
    <property type="entry name" value="BILIVERDIN REDUCTASE A"/>
    <property type="match status" value="1"/>
</dbReference>
<dbReference type="AlphaFoldDB" id="A0A2M7G8R2"/>
<organism evidence="3 4">
    <name type="scientific">bacterium (Candidatus Blackallbacteria) CG17_big_fil_post_rev_8_21_14_2_50_48_46</name>
    <dbReference type="NCBI Taxonomy" id="2014261"/>
    <lineage>
        <taxon>Bacteria</taxon>
        <taxon>Candidatus Blackallbacteria</taxon>
    </lineage>
</organism>
<dbReference type="Proteomes" id="UP000231019">
    <property type="component" value="Unassembled WGS sequence"/>
</dbReference>
<feature type="domain" description="GFO/IDH/MocA-like oxidoreductase" evidence="2">
    <location>
        <begin position="140"/>
        <end position="248"/>
    </location>
</feature>
<gene>
    <name evidence="3" type="ORF">COW36_04190</name>
</gene>
<feature type="domain" description="Gfo/Idh/MocA-like oxidoreductase N-terminal" evidence="1">
    <location>
        <begin position="15"/>
        <end position="132"/>
    </location>
</feature>
<sequence>MSAHLQQNQQKVLATGLIGCGHWGPNYLRVFQQLTGTEILQAADLNPQRRESLKSQFSAVEFCENASEIFKNPQIDAVVIATPATSHFELVSQALRAGKHVLCEKPLTLRIEEGQALTQLAAAQAKILMVGHTFLFNTGIRQLKSYLTQNLLGELYYLHSTRTNLGPIRSDVGAIEDLASHDISIFNYLLDSLPLEVSARAHSCLPHPHEDIAFITLSYPDKIAAHVHVSWLNPVKVRQMTLVGSQKMVTWDDINTTEPIRIYEAGVMQEPYYQDFGQYQLLPKQGDTHIPRLQMSEPLKAEVQEFLNAIHSQTPPFSDGNFGTGVVKVLDAIRASLNAGGSPIQISP</sequence>
<dbReference type="SUPFAM" id="SSF55347">
    <property type="entry name" value="Glyceraldehyde-3-phosphate dehydrogenase-like, C-terminal domain"/>
    <property type="match status" value="1"/>
</dbReference>
<proteinExistence type="predicted"/>
<reference evidence="3 4" key="1">
    <citation type="submission" date="2017-09" db="EMBL/GenBank/DDBJ databases">
        <title>Depth-based differentiation of microbial function through sediment-hosted aquifers and enrichment of novel symbionts in the deep terrestrial subsurface.</title>
        <authorList>
            <person name="Probst A.J."/>
            <person name="Ladd B."/>
            <person name="Jarett J.K."/>
            <person name="Geller-Mcgrath D.E."/>
            <person name="Sieber C.M."/>
            <person name="Emerson J.B."/>
            <person name="Anantharaman K."/>
            <person name="Thomas B.C."/>
            <person name="Malmstrom R."/>
            <person name="Stieglmeier M."/>
            <person name="Klingl A."/>
            <person name="Woyke T."/>
            <person name="Ryan C.M."/>
            <person name="Banfield J.F."/>
        </authorList>
    </citation>
    <scope>NUCLEOTIDE SEQUENCE [LARGE SCALE GENOMIC DNA]</scope>
    <source>
        <strain evidence="3">CG17_big_fil_post_rev_8_21_14_2_50_48_46</strain>
    </source>
</reference>
<dbReference type="Pfam" id="PF01408">
    <property type="entry name" value="GFO_IDH_MocA"/>
    <property type="match status" value="1"/>
</dbReference>
<dbReference type="PANTHER" id="PTHR43377:SF6">
    <property type="entry name" value="GFO_IDH_MOCA-LIKE OXIDOREDUCTASE N-TERMINAL DOMAIN-CONTAINING PROTEIN"/>
    <property type="match status" value="1"/>
</dbReference>
<evidence type="ECO:0008006" key="5">
    <source>
        <dbReference type="Google" id="ProtNLM"/>
    </source>
</evidence>
<dbReference type="GO" id="GO:0000166">
    <property type="term" value="F:nucleotide binding"/>
    <property type="evidence" value="ECO:0007669"/>
    <property type="project" value="InterPro"/>
</dbReference>
<dbReference type="SUPFAM" id="SSF51735">
    <property type="entry name" value="NAD(P)-binding Rossmann-fold domains"/>
    <property type="match status" value="1"/>
</dbReference>
<dbReference type="InterPro" id="IPR036291">
    <property type="entry name" value="NAD(P)-bd_dom_sf"/>
</dbReference>
<dbReference type="InterPro" id="IPR055170">
    <property type="entry name" value="GFO_IDH_MocA-like_dom"/>
</dbReference>
<evidence type="ECO:0000313" key="4">
    <source>
        <dbReference type="Proteomes" id="UP000231019"/>
    </source>
</evidence>
<comment type="caution">
    <text evidence="3">The sequence shown here is derived from an EMBL/GenBank/DDBJ whole genome shotgun (WGS) entry which is preliminary data.</text>
</comment>
<protein>
    <recommendedName>
        <fullName evidence="5">Gfo/Idh/MocA family oxidoreductase</fullName>
    </recommendedName>
</protein>
<dbReference type="Gene3D" id="3.40.50.720">
    <property type="entry name" value="NAD(P)-binding Rossmann-like Domain"/>
    <property type="match status" value="1"/>
</dbReference>
<dbReference type="Gene3D" id="3.30.360.10">
    <property type="entry name" value="Dihydrodipicolinate Reductase, domain 2"/>
    <property type="match status" value="1"/>
</dbReference>
<dbReference type="InterPro" id="IPR000683">
    <property type="entry name" value="Gfo/Idh/MocA-like_OxRdtase_N"/>
</dbReference>
<dbReference type="Pfam" id="PF22725">
    <property type="entry name" value="GFO_IDH_MocA_C3"/>
    <property type="match status" value="1"/>
</dbReference>
<evidence type="ECO:0000313" key="3">
    <source>
        <dbReference type="EMBL" id="PIW18498.1"/>
    </source>
</evidence>
<evidence type="ECO:0000259" key="2">
    <source>
        <dbReference type="Pfam" id="PF22725"/>
    </source>
</evidence>